<dbReference type="PANTHER" id="PTHR12784">
    <property type="entry name" value="STEERIN"/>
    <property type="match status" value="1"/>
</dbReference>
<dbReference type="SUPFAM" id="SSF47576">
    <property type="entry name" value="Calponin-homology domain, CH-domain"/>
    <property type="match status" value="1"/>
</dbReference>
<dbReference type="GO" id="GO:0022008">
    <property type="term" value="P:neurogenesis"/>
    <property type="evidence" value="ECO:0007669"/>
    <property type="project" value="InterPro"/>
</dbReference>
<evidence type="ECO:0000256" key="1">
    <source>
        <dbReference type="SAM" id="MobiDB-lite"/>
    </source>
</evidence>
<dbReference type="InterPro" id="IPR036872">
    <property type="entry name" value="CH_dom_sf"/>
</dbReference>
<dbReference type="CDD" id="cd21212">
    <property type="entry name" value="CH_NAV2-like"/>
    <property type="match status" value="1"/>
</dbReference>
<feature type="compositionally biased region" description="Polar residues" evidence="1">
    <location>
        <begin position="1"/>
        <end position="21"/>
    </location>
</feature>
<reference evidence="3 4" key="1">
    <citation type="journal article" date="2008" name="Nature">
        <title>The Trichoplax genome and the nature of placozoans.</title>
        <authorList>
            <person name="Srivastava M."/>
            <person name="Begovic E."/>
            <person name="Chapman J."/>
            <person name="Putnam N.H."/>
            <person name="Hellsten U."/>
            <person name="Kawashima T."/>
            <person name="Kuo A."/>
            <person name="Mitros T."/>
            <person name="Salamov A."/>
            <person name="Carpenter M.L."/>
            <person name="Signorovitch A.Y."/>
            <person name="Moreno M.A."/>
            <person name="Kamm K."/>
            <person name="Grimwood J."/>
            <person name="Schmutz J."/>
            <person name="Shapiro H."/>
            <person name="Grigoriev I.V."/>
            <person name="Buss L.W."/>
            <person name="Schierwater B."/>
            <person name="Dellaporta S.L."/>
            <person name="Rokhsar D.S."/>
        </authorList>
    </citation>
    <scope>NUCLEOTIDE SEQUENCE [LARGE SCALE GENOMIC DNA]</scope>
    <source>
        <strain evidence="3 4">Grell-BS-1999</strain>
    </source>
</reference>
<organism evidence="3 4">
    <name type="scientific">Trichoplax adhaerens</name>
    <name type="common">Trichoplax reptans</name>
    <dbReference type="NCBI Taxonomy" id="10228"/>
    <lineage>
        <taxon>Eukaryota</taxon>
        <taxon>Metazoa</taxon>
        <taxon>Placozoa</taxon>
        <taxon>Uniplacotomia</taxon>
        <taxon>Trichoplacea</taxon>
        <taxon>Trichoplacidae</taxon>
        <taxon>Trichoplax</taxon>
    </lineage>
</organism>
<dbReference type="PhylomeDB" id="B3RSH0"/>
<feature type="domain" description="Calponin-homology (CH)" evidence="2">
    <location>
        <begin position="30"/>
        <end position="137"/>
    </location>
</feature>
<dbReference type="EMBL" id="DS985243">
    <property type="protein sequence ID" value="EDV27055.1"/>
    <property type="molecule type" value="Genomic_DNA"/>
</dbReference>
<dbReference type="Proteomes" id="UP000009022">
    <property type="component" value="Unassembled WGS sequence"/>
</dbReference>
<dbReference type="Pfam" id="PF00307">
    <property type="entry name" value="CH"/>
    <property type="match status" value="1"/>
</dbReference>
<protein>
    <recommendedName>
        <fullName evidence="2">Calponin-homology (CH) domain-containing protein</fullName>
    </recommendedName>
</protein>
<evidence type="ECO:0000259" key="2">
    <source>
        <dbReference type="PROSITE" id="PS50021"/>
    </source>
</evidence>
<dbReference type="Gene3D" id="1.10.418.10">
    <property type="entry name" value="Calponin-like domain"/>
    <property type="match status" value="1"/>
</dbReference>
<dbReference type="SMART" id="SM00033">
    <property type="entry name" value="CH"/>
    <property type="match status" value="1"/>
</dbReference>
<dbReference type="InterPro" id="IPR039041">
    <property type="entry name" value="Nav/unc-53"/>
</dbReference>
<dbReference type="FunFam" id="1.10.418.10:FF:000183">
    <property type="entry name" value="Neuron navigator 3"/>
    <property type="match status" value="1"/>
</dbReference>
<dbReference type="OMA" id="PRTIDKQ"/>
<dbReference type="InterPro" id="IPR001715">
    <property type="entry name" value="CH_dom"/>
</dbReference>
<dbReference type="PROSITE" id="PS50021">
    <property type="entry name" value="CH"/>
    <property type="match status" value="1"/>
</dbReference>
<dbReference type="RefSeq" id="XP_002111051.1">
    <property type="nucleotide sequence ID" value="XM_002111015.1"/>
</dbReference>
<sequence length="196" mass="22809">MAQFQGNTGDTFKRNTNFTRSQRPRTIDKQEQKKIYVGWANTYLAQREFPELINDLQKDINKGLILINLMESIVGERIPHVCRNPYYQNQKLANVINCLKYLNKKGIAIHYGIATDIVNGDLKAILSLFFSLTQLEHQIKLQKSKQKAINDNDEQRMASNSYNSLSLRRAYIKDVYILYKKNLISTLYDANPNQFK</sequence>
<dbReference type="AlphaFoldDB" id="B3RSH0"/>
<feature type="region of interest" description="Disordered" evidence="1">
    <location>
        <begin position="1"/>
        <end position="27"/>
    </location>
</feature>
<dbReference type="PANTHER" id="PTHR12784:SF28">
    <property type="entry name" value="PROTEIN SICKIE"/>
    <property type="match status" value="1"/>
</dbReference>
<gene>
    <name evidence="3" type="ORF">TRIADDRAFT_54593</name>
</gene>
<name>B3RSH0_TRIAD</name>
<evidence type="ECO:0000313" key="4">
    <source>
        <dbReference type="Proteomes" id="UP000009022"/>
    </source>
</evidence>
<accession>B3RSH0</accession>
<dbReference type="InParanoid" id="B3RSH0"/>
<dbReference type="KEGG" id="tad:TRIADDRAFT_54593"/>
<dbReference type="HOGENOM" id="CLU_1391860_0_0_1"/>
<proteinExistence type="predicted"/>
<keyword evidence="4" id="KW-1185">Reference proteome</keyword>
<dbReference type="CTD" id="6752264"/>
<dbReference type="OrthoDB" id="2161974at2759"/>
<evidence type="ECO:0000313" key="3">
    <source>
        <dbReference type="EMBL" id="EDV27055.1"/>
    </source>
</evidence>
<dbReference type="GeneID" id="6752264"/>